<dbReference type="SMART" id="SM00367">
    <property type="entry name" value="LRR_CC"/>
    <property type="match status" value="4"/>
</dbReference>
<dbReference type="GO" id="GO:0019005">
    <property type="term" value="C:SCF ubiquitin ligase complex"/>
    <property type="evidence" value="ECO:0007669"/>
    <property type="project" value="TreeGrafter"/>
</dbReference>
<evidence type="ECO:0000313" key="2">
    <source>
        <dbReference type="Proteomes" id="UP000747542"/>
    </source>
</evidence>
<gene>
    <name evidence="1" type="primary">Amn1-L1</name>
    <name evidence="1" type="ORF">Hamer_G019628</name>
</gene>
<dbReference type="InterPro" id="IPR032675">
    <property type="entry name" value="LRR_dom_sf"/>
</dbReference>
<dbReference type="GO" id="GO:0031146">
    <property type="term" value="P:SCF-dependent proteasomal ubiquitin-dependent protein catabolic process"/>
    <property type="evidence" value="ECO:0007669"/>
    <property type="project" value="TreeGrafter"/>
</dbReference>
<organism evidence="1 2">
    <name type="scientific">Homarus americanus</name>
    <name type="common">American lobster</name>
    <dbReference type="NCBI Taxonomy" id="6706"/>
    <lineage>
        <taxon>Eukaryota</taxon>
        <taxon>Metazoa</taxon>
        <taxon>Ecdysozoa</taxon>
        <taxon>Arthropoda</taxon>
        <taxon>Crustacea</taxon>
        <taxon>Multicrustacea</taxon>
        <taxon>Malacostraca</taxon>
        <taxon>Eumalacostraca</taxon>
        <taxon>Eucarida</taxon>
        <taxon>Decapoda</taxon>
        <taxon>Pleocyemata</taxon>
        <taxon>Astacidea</taxon>
        <taxon>Nephropoidea</taxon>
        <taxon>Nephropidae</taxon>
        <taxon>Homarus</taxon>
    </lineage>
</organism>
<comment type="caution">
    <text evidence="1">The sequence shown here is derived from an EMBL/GenBank/DDBJ whole genome shotgun (WGS) entry which is preliminary data.</text>
</comment>
<proteinExistence type="predicted"/>
<dbReference type="Proteomes" id="UP000747542">
    <property type="component" value="Unassembled WGS sequence"/>
</dbReference>
<reference evidence="1" key="1">
    <citation type="journal article" date="2021" name="Sci. Adv.">
        <title>The American lobster genome reveals insights on longevity, neural, and immune adaptations.</title>
        <authorList>
            <person name="Polinski J.M."/>
            <person name="Zimin A.V."/>
            <person name="Clark K.F."/>
            <person name="Kohn A.B."/>
            <person name="Sadowski N."/>
            <person name="Timp W."/>
            <person name="Ptitsyn A."/>
            <person name="Khanna P."/>
            <person name="Romanova D.Y."/>
            <person name="Williams P."/>
            <person name="Greenwood S.J."/>
            <person name="Moroz L.L."/>
            <person name="Walt D.R."/>
            <person name="Bodnar A.G."/>
        </authorList>
    </citation>
    <scope>NUCLEOTIDE SEQUENCE</scope>
    <source>
        <strain evidence="1">GMGI-L3</strain>
    </source>
</reference>
<name>A0A8J5K0G4_HOMAM</name>
<sequence>MPEPPVVENNNFSENSLMGLGEGKSMLRVVALNGLCGVTDGVIGSLVGGCPQLQEVHISSTSITNHALTALANLTQLVCLNIGKTQISDIGIQQLVSGGVGQSLRELRIDGCVRLTDDSIESICHCCTHLNILCFHHCPRLSDRSRELVDEYKAWRMKQLTWTVY</sequence>
<protein>
    <submittedName>
        <fullName evidence="1">AMN1-like 1</fullName>
    </submittedName>
</protein>
<keyword evidence="2" id="KW-1185">Reference proteome</keyword>
<dbReference type="InterPro" id="IPR006553">
    <property type="entry name" value="Leu-rich_rpt_Cys-con_subtyp"/>
</dbReference>
<dbReference type="PANTHER" id="PTHR13318">
    <property type="entry name" value="PARTNER OF PAIRED, ISOFORM B-RELATED"/>
    <property type="match status" value="1"/>
</dbReference>
<dbReference type="AlphaFoldDB" id="A0A8J5K0G4"/>
<dbReference type="SUPFAM" id="SSF52047">
    <property type="entry name" value="RNI-like"/>
    <property type="match status" value="1"/>
</dbReference>
<dbReference type="EMBL" id="JAHLQT010025477">
    <property type="protein sequence ID" value="KAG7164263.1"/>
    <property type="molecule type" value="Genomic_DNA"/>
</dbReference>
<accession>A0A8J5K0G4</accession>
<evidence type="ECO:0000313" key="1">
    <source>
        <dbReference type="EMBL" id="KAG7164263.1"/>
    </source>
</evidence>
<dbReference type="Gene3D" id="3.80.10.10">
    <property type="entry name" value="Ribonuclease Inhibitor"/>
    <property type="match status" value="1"/>
</dbReference>